<proteinExistence type="predicted"/>
<evidence type="ECO:0000313" key="1">
    <source>
        <dbReference type="EMBL" id="PIN10660.1"/>
    </source>
</evidence>
<dbReference type="EMBL" id="NKXS01003164">
    <property type="protein sequence ID" value="PIN10660.1"/>
    <property type="molecule type" value="Genomic_DNA"/>
</dbReference>
<dbReference type="Proteomes" id="UP000231279">
    <property type="component" value="Unassembled WGS sequence"/>
</dbReference>
<comment type="caution">
    <text evidence="1">The sequence shown here is derived from an EMBL/GenBank/DDBJ whole genome shotgun (WGS) entry which is preliminary data.</text>
</comment>
<protein>
    <submittedName>
        <fullName evidence="1">Uncharacterized protein</fullName>
    </submittedName>
</protein>
<dbReference type="AlphaFoldDB" id="A0A2G9H075"/>
<sequence length="51" mass="5909">MLPFKRAYTLFVSLAETSTWNLGLAQKSREKDKGSDGEYIQEHKWRISSGF</sequence>
<gene>
    <name evidence="1" type="ORF">CDL12_16747</name>
</gene>
<accession>A0A2G9H075</accession>
<name>A0A2G9H075_9LAMI</name>
<keyword evidence="2" id="KW-1185">Reference proteome</keyword>
<evidence type="ECO:0000313" key="2">
    <source>
        <dbReference type="Proteomes" id="UP000231279"/>
    </source>
</evidence>
<reference evidence="2" key="1">
    <citation type="journal article" date="2018" name="Gigascience">
        <title>Genome assembly of the Pink Ipe (Handroanthus impetiginosus, Bignoniaceae), a highly valued, ecologically keystone Neotropical timber forest tree.</title>
        <authorList>
            <person name="Silva-Junior O.B."/>
            <person name="Grattapaglia D."/>
            <person name="Novaes E."/>
            <person name="Collevatti R.G."/>
        </authorList>
    </citation>
    <scope>NUCLEOTIDE SEQUENCE [LARGE SCALE GENOMIC DNA]</scope>
    <source>
        <strain evidence="2">cv. UFG-1</strain>
    </source>
</reference>
<organism evidence="1 2">
    <name type="scientific">Handroanthus impetiginosus</name>
    <dbReference type="NCBI Taxonomy" id="429701"/>
    <lineage>
        <taxon>Eukaryota</taxon>
        <taxon>Viridiplantae</taxon>
        <taxon>Streptophyta</taxon>
        <taxon>Embryophyta</taxon>
        <taxon>Tracheophyta</taxon>
        <taxon>Spermatophyta</taxon>
        <taxon>Magnoliopsida</taxon>
        <taxon>eudicotyledons</taxon>
        <taxon>Gunneridae</taxon>
        <taxon>Pentapetalae</taxon>
        <taxon>asterids</taxon>
        <taxon>lamiids</taxon>
        <taxon>Lamiales</taxon>
        <taxon>Bignoniaceae</taxon>
        <taxon>Crescentiina</taxon>
        <taxon>Tabebuia alliance</taxon>
        <taxon>Handroanthus</taxon>
    </lineage>
</organism>